<keyword evidence="18" id="KW-1185">Reference proteome</keyword>
<feature type="domain" description="HTH araC/xylS-type" evidence="14">
    <location>
        <begin position="1322"/>
        <end position="1421"/>
    </location>
</feature>
<dbReference type="InterPro" id="IPR013783">
    <property type="entry name" value="Ig-like_fold"/>
</dbReference>
<keyword evidence="3 12" id="KW-0597">Phosphoprotein</keyword>
<dbReference type="PROSITE" id="PS50110">
    <property type="entry name" value="RESPONSE_REGULATORY"/>
    <property type="match status" value="1"/>
</dbReference>
<evidence type="ECO:0000256" key="13">
    <source>
        <dbReference type="SAM" id="Phobius"/>
    </source>
</evidence>
<dbReference type="Gene3D" id="3.40.50.2300">
    <property type="match status" value="1"/>
</dbReference>
<evidence type="ECO:0000313" key="18">
    <source>
        <dbReference type="Proteomes" id="UP000237662"/>
    </source>
</evidence>
<dbReference type="SUPFAM" id="SSF63829">
    <property type="entry name" value="Calcium-dependent phosphotriesterase"/>
    <property type="match status" value="2"/>
</dbReference>
<comment type="catalytic activity">
    <reaction evidence="1">
        <text>ATP + protein L-histidine = ADP + protein N-phospho-L-histidine.</text>
        <dbReference type="EC" id="2.7.13.3"/>
    </reaction>
</comment>
<dbReference type="Pfam" id="PF07495">
    <property type="entry name" value="Y_Y_Y"/>
    <property type="match status" value="1"/>
</dbReference>
<feature type="modified residue" description="4-aspartylphosphate" evidence="12">
    <location>
        <position position="1223"/>
    </location>
</feature>
<keyword evidence="5" id="KW-0547">Nucleotide-binding</keyword>
<dbReference type="InterPro" id="IPR018062">
    <property type="entry name" value="HTH_AraC-typ_CS"/>
</dbReference>
<evidence type="ECO:0000256" key="4">
    <source>
        <dbReference type="ARBA" id="ARBA00022679"/>
    </source>
</evidence>
<dbReference type="FunFam" id="3.30.565.10:FF:000037">
    <property type="entry name" value="Hybrid sensor histidine kinase/response regulator"/>
    <property type="match status" value="1"/>
</dbReference>
<dbReference type="InterPro" id="IPR011110">
    <property type="entry name" value="Reg_prop"/>
</dbReference>
<dbReference type="EMBL" id="PTJC01000005">
    <property type="protein sequence ID" value="PPK87117.1"/>
    <property type="molecule type" value="Genomic_DNA"/>
</dbReference>
<evidence type="ECO:0000256" key="8">
    <source>
        <dbReference type="ARBA" id="ARBA00023012"/>
    </source>
</evidence>
<dbReference type="InterPro" id="IPR018060">
    <property type="entry name" value="HTH_AraC"/>
</dbReference>
<dbReference type="SMART" id="SM00342">
    <property type="entry name" value="HTH_ARAC"/>
    <property type="match status" value="1"/>
</dbReference>
<keyword evidence="13" id="KW-0812">Transmembrane</keyword>
<keyword evidence="9" id="KW-0805">Transcription regulation</keyword>
<evidence type="ECO:0000256" key="9">
    <source>
        <dbReference type="ARBA" id="ARBA00023015"/>
    </source>
</evidence>
<dbReference type="InterPro" id="IPR003594">
    <property type="entry name" value="HATPase_dom"/>
</dbReference>
<dbReference type="SUPFAM" id="SSF50998">
    <property type="entry name" value="Quinoprotein alcohol dehydrogenase-like"/>
    <property type="match status" value="1"/>
</dbReference>
<dbReference type="Gene3D" id="1.10.10.60">
    <property type="entry name" value="Homeodomain-like"/>
    <property type="match status" value="1"/>
</dbReference>
<evidence type="ECO:0000256" key="11">
    <source>
        <dbReference type="ARBA" id="ARBA00023163"/>
    </source>
</evidence>
<evidence type="ECO:0000256" key="3">
    <source>
        <dbReference type="ARBA" id="ARBA00022553"/>
    </source>
</evidence>
<dbReference type="CDD" id="cd00082">
    <property type="entry name" value="HisKA"/>
    <property type="match status" value="1"/>
</dbReference>
<dbReference type="GO" id="GO:0043565">
    <property type="term" value="F:sequence-specific DNA binding"/>
    <property type="evidence" value="ECO:0007669"/>
    <property type="project" value="InterPro"/>
</dbReference>
<dbReference type="PROSITE" id="PS00041">
    <property type="entry name" value="HTH_ARAC_FAMILY_1"/>
    <property type="match status" value="1"/>
</dbReference>
<organism evidence="17 18">
    <name type="scientific">Neolewinella xylanilytica</name>
    <dbReference type="NCBI Taxonomy" id="1514080"/>
    <lineage>
        <taxon>Bacteria</taxon>
        <taxon>Pseudomonadati</taxon>
        <taxon>Bacteroidota</taxon>
        <taxon>Saprospiria</taxon>
        <taxon>Saprospirales</taxon>
        <taxon>Lewinellaceae</taxon>
        <taxon>Neolewinella</taxon>
    </lineage>
</organism>
<dbReference type="PROSITE" id="PS50109">
    <property type="entry name" value="HIS_KIN"/>
    <property type="match status" value="1"/>
</dbReference>
<dbReference type="Pfam" id="PF00512">
    <property type="entry name" value="HisKA"/>
    <property type="match status" value="1"/>
</dbReference>
<dbReference type="RefSeq" id="WP_170067505.1">
    <property type="nucleotide sequence ID" value="NZ_PTJC01000005.1"/>
</dbReference>
<dbReference type="InterPro" id="IPR003661">
    <property type="entry name" value="HisK_dim/P_dom"/>
</dbReference>
<evidence type="ECO:0000259" key="14">
    <source>
        <dbReference type="PROSITE" id="PS01124"/>
    </source>
</evidence>
<dbReference type="PROSITE" id="PS01124">
    <property type="entry name" value="HTH_ARAC_FAMILY_2"/>
    <property type="match status" value="1"/>
</dbReference>
<comment type="caution">
    <text evidence="17">The sequence shown here is derived from an EMBL/GenBank/DDBJ whole genome shotgun (WGS) entry which is preliminary data.</text>
</comment>
<keyword evidence="13" id="KW-0472">Membrane</keyword>
<dbReference type="PRINTS" id="PR00344">
    <property type="entry name" value="BCTRLSENSOR"/>
</dbReference>
<keyword evidence="4" id="KW-0808">Transferase</keyword>
<dbReference type="SMART" id="SM00388">
    <property type="entry name" value="HisKA"/>
    <property type="match status" value="1"/>
</dbReference>
<dbReference type="InterPro" id="IPR004358">
    <property type="entry name" value="Sig_transdc_His_kin-like_C"/>
</dbReference>
<dbReference type="InterPro" id="IPR005467">
    <property type="entry name" value="His_kinase_dom"/>
</dbReference>
<evidence type="ECO:0000259" key="15">
    <source>
        <dbReference type="PROSITE" id="PS50109"/>
    </source>
</evidence>
<evidence type="ECO:0000259" key="16">
    <source>
        <dbReference type="PROSITE" id="PS50110"/>
    </source>
</evidence>
<dbReference type="InterPro" id="IPR001789">
    <property type="entry name" value="Sig_transdc_resp-reg_receiver"/>
</dbReference>
<dbReference type="SUPFAM" id="SSF47384">
    <property type="entry name" value="Homodimeric domain of signal transducing histidine kinase"/>
    <property type="match status" value="1"/>
</dbReference>
<dbReference type="InterPro" id="IPR011047">
    <property type="entry name" value="Quinoprotein_ADH-like_sf"/>
</dbReference>
<dbReference type="Gene3D" id="2.130.10.10">
    <property type="entry name" value="YVTN repeat-like/Quinoprotein amine dehydrogenase"/>
    <property type="match status" value="4"/>
</dbReference>
<proteinExistence type="predicted"/>
<keyword evidence="10" id="KW-0238">DNA-binding</keyword>
<sequence>MYPNIYPLLPRPLVGLVLALALLLPRQPTAQPGSAPLISSFPVDNVLSRSFITCLLEDHRGHLWVGTWSGLLRYDGHTIRHYQQGRASDSGLVTNKITTLYEDGQQRLWVGTRNGGFYRYDPAQDRLVAYRRDPSSANSLSNDNVWDILQDSYGYYWIATEHGLNRFDPETESFVHYLYAPNDRRTLSNSFINTLHESPDGTLWIGTDDGLSRLVRRPDGSPAYFVRYDFTHTPAKLAEGGTRRLQQNFILSIEGVVGAPEELWLGTKQGLLHFRPNGEAPEGYALQLYYHREEDPNSLTTDDVANIWQDRPDEVWVGTNNGLNRMDVATGRFERIQANPAKPGYLNDDVVIALYGGSGDRLWIGTEGGLNWIDRRPRQFSTINPTATEESNDRNIAAMATATEGNALWLATRGDGLHFQPFDPVTKAHQPATTFRLRMRESGGKAGFASQVVVSHDGRLWIATQGTGLLGFEEADLLQRIGTGADVQELLATSVPTDDGEQNLYLMSMDEGADGSLWIGAWDQGLFRYDADSQHLVNYRLTRDRTLDLGASNNVHLLLRQEAGIEYLYVGTRGDGLLKLRYAPRQDGIDLVAHYRYAEERESSLSSNFINSLYVDSADILWIATENGLNRMQPGGDGFDHIDTADGLDNAFIQAVTEDRNGDLWVSTKQGISRVQLHGGMASVKNFGTNSGLQDLFFYDDAAIALSDGQLAFGGSLGLSYLVTPDLLIDTVAPRVEVKDLRLANQSVAVGEMPDGRTLLTRTIGQTDRIELSHRDNMISIEFVGLKIGESQLLRYAYRLRGFHDWIYTDSEERVAHYTNLQPGTYTFAVKAANNDGVWSDPVRLDLVIHPPFWKTGWAYLLYALAVAGLLLLVVRFVRLRAGMRHRLQLARLEREKAEEMNALKVRFFTNISHELRTPLTLILSPVEQLLREESTNGRLHRTYSRIFRNATRLHTMINQLLDVQKNDAGLLRLRVAEGNLVRFLDEIVLSFHGLAEERGVALSYTSSSTRIPVTYDRDQLEKVFYNILSNGLKFTPAGGSLSVRLTTTQREGKEYASVILTDTGKGIPADQLPFIFERFYQAADHYGTDGGTGIGLALAKAITEAHHGEIDVSSEPGSGTAFTVYLPLGDRHFTPDQQIQDFRDSEDISRYLELAASTADTAKPRPEPAKSDVKVLIVEDNADIRSYLRENLEKRYTLLEAADGVAGLTLAEAELPDLVLADITMPEMTGIELCRRLKSNIHTSHIPVILLTARTSLLFKLDGLQTGADDYVTKPFNLQLLQTRMDNLVSSRRRLREYFGKNITLSPKGAVLNTLDEDFLRKLQETVEANIDDSSFGVEQLADAVFMSRMQLYRKVKALTDETPNQLIRSFRLQRAVQLLKTRQYNVADVTYMVGYNDLKSFRSQFKKKYGVSPSHYVNPN</sequence>
<keyword evidence="11" id="KW-0804">Transcription</keyword>
<evidence type="ECO:0000256" key="5">
    <source>
        <dbReference type="ARBA" id="ARBA00022741"/>
    </source>
</evidence>
<reference evidence="17 18" key="1">
    <citation type="submission" date="2018-02" db="EMBL/GenBank/DDBJ databases">
        <title>Genomic Encyclopedia of Archaeal and Bacterial Type Strains, Phase II (KMG-II): from individual species to whole genera.</title>
        <authorList>
            <person name="Goeker M."/>
        </authorList>
    </citation>
    <scope>NUCLEOTIDE SEQUENCE [LARGE SCALE GENOMIC DNA]</scope>
    <source>
        <strain evidence="17 18">DSM 29526</strain>
    </source>
</reference>
<accession>A0A2S6I6J9</accession>
<evidence type="ECO:0000256" key="12">
    <source>
        <dbReference type="PROSITE-ProRule" id="PRU00169"/>
    </source>
</evidence>
<dbReference type="InterPro" id="IPR009057">
    <property type="entry name" value="Homeodomain-like_sf"/>
</dbReference>
<evidence type="ECO:0000256" key="6">
    <source>
        <dbReference type="ARBA" id="ARBA00022777"/>
    </source>
</evidence>
<dbReference type="Gene3D" id="2.60.40.10">
    <property type="entry name" value="Immunoglobulins"/>
    <property type="match status" value="1"/>
</dbReference>
<keyword evidence="13" id="KW-1133">Transmembrane helix</keyword>
<dbReference type="PANTHER" id="PTHR43547:SF2">
    <property type="entry name" value="HYBRID SIGNAL TRANSDUCTION HISTIDINE KINASE C"/>
    <property type="match status" value="1"/>
</dbReference>
<dbReference type="GO" id="GO:0000155">
    <property type="term" value="F:phosphorelay sensor kinase activity"/>
    <property type="evidence" value="ECO:0007669"/>
    <property type="project" value="InterPro"/>
</dbReference>
<dbReference type="CDD" id="cd17574">
    <property type="entry name" value="REC_OmpR"/>
    <property type="match status" value="1"/>
</dbReference>
<dbReference type="Pfam" id="PF07494">
    <property type="entry name" value="Reg_prop"/>
    <property type="match status" value="6"/>
</dbReference>
<dbReference type="SUPFAM" id="SSF55874">
    <property type="entry name" value="ATPase domain of HSP90 chaperone/DNA topoisomerase II/histidine kinase"/>
    <property type="match status" value="1"/>
</dbReference>
<evidence type="ECO:0000256" key="10">
    <source>
        <dbReference type="ARBA" id="ARBA00023125"/>
    </source>
</evidence>
<feature type="transmembrane region" description="Helical" evidence="13">
    <location>
        <begin position="858"/>
        <end position="878"/>
    </location>
</feature>
<keyword evidence="6 17" id="KW-0418">Kinase</keyword>
<evidence type="ECO:0000256" key="1">
    <source>
        <dbReference type="ARBA" id="ARBA00000085"/>
    </source>
</evidence>
<dbReference type="InterPro" id="IPR011006">
    <property type="entry name" value="CheY-like_superfamily"/>
</dbReference>
<dbReference type="SMART" id="SM00387">
    <property type="entry name" value="HATPase_c"/>
    <property type="match status" value="1"/>
</dbReference>
<feature type="domain" description="Response regulatory" evidence="16">
    <location>
        <begin position="1175"/>
        <end position="1290"/>
    </location>
</feature>
<dbReference type="PANTHER" id="PTHR43547">
    <property type="entry name" value="TWO-COMPONENT HISTIDINE KINASE"/>
    <property type="match status" value="1"/>
</dbReference>
<dbReference type="Pfam" id="PF00072">
    <property type="entry name" value="Response_reg"/>
    <property type="match status" value="1"/>
</dbReference>
<dbReference type="Gene3D" id="1.10.287.130">
    <property type="match status" value="1"/>
</dbReference>
<evidence type="ECO:0000256" key="7">
    <source>
        <dbReference type="ARBA" id="ARBA00022840"/>
    </source>
</evidence>
<dbReference type="Proteomes" id="UP000237662">
    <property type="component" value="Unassembled WGS sequence"/>
</dbReference>
<feature type="domain" description="Histidine kinase" evidence="15">
    <location>
        <begin position="911"/>
        <end position="1131"/>
    </location>
</feature>
<dbReference type="CDD" id="cd00075">
    <property type="entry name" value="HATPase"/>
    <property type="match status" value="1"/>
</dbReference>
<dbReference type="InterPro" id="IPR036097">
    <property type="entry name" value="HisK_dim/P_sf"/>
</dbReference>
<evidence type="ECO:0000256" key="2">
    <source>
        <dbReference type="ARBA" id="ARBA00012438"/>
    </source>
</evidence>
<gene>
    <name evidence="17" type="ORF">CLV84_0051</name>
</gene>
<dbReference type="InterPro" id="IPR036890">
    <property type="entry name" value="HATPase_C_sf"/>
</dbReference>
<dbReference type="EC" id="2.7.13.3" evidence="2"/>
<protein>
    <recommendedName>
        <fullName evidence="2">histidine kinase</fullName>
        <ecNumber evidence="2">2.7.13.3</ecNumber>
    </recommendedName>
</protein>
<dbReference type="Gene3D" id="3.30.565.10">
    <property type="entry name" value="Histidine kinase-like ATPase, C-terminal domain"/>
    <property type="match status" value="1"/>
</dbReference>
<dbReference type="InterPro" id="IPR015943">
    <property type="entry name" value="WD40/YVTN_repeat-like_dom_sf"/>
</dbReference>
<dbReference type="SUPFAM" id="SSF52172">
    <property type="entry name" value="CheY-like"/>
    <property type="match status" value="1"/>
</dbReference>
<dbReference type="Pfam" id="PF02518">
    <property type="entry name" value="HATPase_c"/>
    <property type="match status" value="1"/>
</dbReference>
<dbReference type="Pfam" id="PF12833">
    <property type="entry name" value="HTH_18"/>
    <property type="match status" value="1"/>
</dbReference>
<dbReference type="SUPFAM" id="SSF46689">
    <property type="entry name" value="Homeodomain-like"/>
    <property type="match status" value="1"/>
</dbReference>
<keyword evidence="7" id="KW-0067">ATP-binding</keyword>
<dbReference type="InterPro" id="IPR011123">
    <property type="entry name" value="Y_Y_Y"/>
</dbReference>
<keyword evidence="8" id="KW-0902">Two-component regulatory system</keyword>
<dbReference type="SMART" id="SM00448">
    <property type="entry name" value="REC"/>
    <property type="match status" value="1"/>
</dbReference>
<dbReference type="GO" id="GO:0005524">
    <property type="term" value="F:ATP binding"/>
    <property type="evidence" value="ECO:0007669"/>
    <property type="project" value="UniProtKB-KW"/>
</dbReference>
<evidence type="ECO:0000313" key="17">
    <source>
        <dbReference type="EMBL" id="PPK87117.1"/>
    </source>
</evidence>
<dbReference type="GO" id="GO:0003700">
    <property type="term" value="F:DNA-binding transcription factor activity"/>
    <property type="evidence" value="ECO:0007669"/>
    <property type="project" value="InterPro"/>
</dbReference>
<name>A0A2S6I6J9_9BACT</name>